<gene>
    <name evidence="3" type="ORF">GCM10009807_01890</name>
</gene>
<feature type="transmembrane region" description="Helical" evidence="2">
    <location>
        <begin position="596"/>
        <end position="624"/>
    </location>
</feature>
<dbReference type="Proteomes" id="UP001500596">
    <property type="component" value="Unassembled WGS sequence"/>
</dbReference>
<dbReference type="InterPro" id="IPR029058">
    <property type="entry name" value="AB_hydrolase_fold"/>
</dbReference>
<dbReference type="EMBL" id="BAAAPK010000001">
    <property type="protein sequence ID" value="GAA1661783.1"/>
    <property type="molecule type" value="Genomic_DNA"/>
</dbReference>
<evidence type="ECO:0000313" key="4">
    <source>
        <dbReference type="Proteomes" id="UP001500596"/>
    </source>
</evidence>
<organism evidence="3 4">
    <name type="scientific">Microbacterium lacus</name>
    <dbReference type="NCBI Taxonomy" id="415217"/>
    <lineage>
        <taxon>Bacteria</taxon>
        <taxon>Bacillati</taxon>
        <taxon>Actinomycetota</taxon>
        <taxon>Actinomycetes</taxon>
        <taxon>Micrococcales</taxon>
        <taxon>Microbacteriaceae</taxon>
        <taxon>Microbacterium</taxon>
    </lineage>
</organism>
<sequence length="747" mass="81707">MSEQSSSVGVSGPRETNDSEVDAGLIGAGLTLEGIADTHETQFDTAVVLVHGIGRQLRSETLLEWCEPLTRRLDYLMRHSGGATQITDSRIAGSTRDEARVVVRLDQPSGTRDIIFTEARWADSFLPPSAKSLPGWVVRNGFRAALRLAMLLLRNSLGTWRSMGRELVRPVAVPFVAFGRTRGVEDAAPRIMAVRPYSIFRLYAEMIFIYAGALFALVMSLVGAVALVIVGWILPAIAVLLTFLLVVLVRIPGLSRWLRGAVLLLTDFIGDAAVWTDQPVRAEAMMNCVRDEVRHANRCAKRTIVIAHSQGAAISARALLGSIDIRVDHLVTVGGAVDLLAGVGWQGSQEVTPDPVVAWQRRSATRWTNIWAGFDPVPAGPISPRGLKGFRRSTARWNAVDACSQRLSIAWLKVANQEFGIDPSKLRFMETYAALSMSFAHAQVRKTAKRSVAKQLKAGQKTIDRLLPDARIEMIKKYKLQPGPEERRVQNLGSVISDHIAYAKNIAQVIDPIARSVILEDETGRVTEARRLSNDHARAVRLLVLLRLLAFIASVASAPLIIAWIPWLATPDDMKDITSGSAVWSFIVATLESSSLWPLVTLSAVSLVLYAILAGLVGGVWNIWVNDIAWKRDRKHPLFGLLKVLPFALVFLFVAPPGTFLGLRAAINIYNDWFRQIPVFSWAPQVDASTIALIVISVIVLVVMLIGALLGGEYATLPEIRATVGQTETIRVSPPAGPTEDAVSRSD</sequence>
<proteinExistence type="predicted"/>
<reference evidence="3 4" key="1">
    <citation type="journal article" date="2019" name="Int. J. Syst. Evol. Microbiol.">
        <title>The Global Catalogue of Microorganisms (GCM) 10K type strain sequencing project: providing services to taxonomists for standard genome sequencing and annotation.</title>
        <authorList>
            <consortium name="The Broad Institute Genomics Platform"/>
            <consortium name="The Broad Institute Genome Sequencing Center for Infectious Disease"/>
            <person name="Wu L."/>
            <person name="Ma J."/>
        </authorList>
    </citation>
    <scope>NUCLEOTIDE SEQUENCE [LARGE SCALE GENOMIC DNA]</scope>
    <source>
        <strain evidence="3 4">JCM 15575</strain>
    </source>
</reference>
<feature type="transmembrane region" description="Helical" evidence="2">
    <location>
        <begin position="229"/>
        <end position="249"/>
    </location>
</feature>
<keyword evidence="2" id="KW-1133">Transmembrane helix</keyword>
<keyword evidence="4" id="KW-1185">Reference proteome</keyword>
<keyword evidence="2" id="KW-0812">Transmembrane</keyword>
<feature type="transmembrane region" description="Helical" evidence="2">
    <location>
        <begin position="644"/>
        <end position="670"/>
    </location>
</feature>
<comment type="caution">
    <text evidence="3">The sequence shown here is derived from an EMBL/GenBank/DDBJ whole genome shotgun (WGS) entry which is preliminary data.</text>
</comment>
<accession>A0ABN2FXW4</accession>
<feature type="transmembrane region" description="Helical" evidence="2">
    <location>
        <begin position="202"/>
        <end position="223"/>
    </location>
</feature>
<keyword evidence="2" id="KW-0472">Membrane</keyword>
<feature type="transmembrane region" description="Helical" evidence="2">
    <location>
        <begin position="540"/>
        <end position="565"/>
    </location>
</feature>
<name>A0ABN2FXW4_9MICO</name>
<dbReference type="SUPFAM" id="SSF53474">
    <property type="entry name" value="alpha/beta-Hydrolases"/>
    <property type="match status" value="1"/>
</dbReference>
<evidence type="ECO:0000256" key="2">
    <source>
        <dbReference type="SAM" id="Phobius"/>
    </source>
</evidence>
<evidence type="ECO:0008006" key="5">
    <source>
        <dbReference type="Google" id="ProtNLM"/>
    </source>
</evidence>
<feature type="region of interest" description="Disordered" evidence="1">
    <location>
        <begin position="1"/>
        <end position="22"/>
    </location>
</feature>
<feature type="transmembrane region" description="Helical" evidence="2">
    <location>
        <begin position="690"/>
        <end position="711"/>
    </location>
</feature>
<evidence type="ECO:0000313" key="3">
    <source>
        <dbReference type="EMBL" id="GAA1661783.1"/>
    </source>
</evidence>
<dbReference type="RefSeq" id="WP_344050669.1">
    <property type="nucleotide sequence ID" value="NZ_BAAAPK010000001.1"/>
</dbReference>
<evidence type="ECO:0000256" key="1">
    <source>
        <dbReference type="SAM" id="MobiDB-lite"/>
    </source>
</evidence>
<protein>
    <recommendedName>
        <fullName evidence="5">Alpha/beta hydrolase</fullName>
    </recommendedName>
</protein>
<dbReference type="Gene3D" id="3.40.50.1820">
    <property type="entry name" value="alpha/beta hydrolase"/>
    <property type="match status" value="1"/>
</dbReference>